<dbReference type="EMBL" id="ML987207">
    <property type="protein sequence ID" value="KAF2242623.1"/>
    <property type="molecule type" value="Genomic_DNA"/>
</dbReference>
<feature type="compositionally biased region" description="Polar residues" evidence="1">
    <location>
        <begin position="575"/>
        <end position="589"/>
    </location>
</feature>
<evidence type="ECO:0000256" key="1">
    <source>
        <dbReference type="SAM" id="MobiDB-lite"/>
    </source>
</evidence>
<protein>
    <submittedName>
        <fullName evidence="2">Uncharacterized protein</fullName>
    </submittedName>
</protein>
<accession>A0A6A6HYD0</accession>
<sequence>MSVKASRAASRNLARWSTLPHNHTEHRDTTKATQPKAPSSSPPPYSLLARQVPHFPPCPSGRDVASEKRLAATNNPLKAKGEQQKQANDLSSKYRDIFSTDRHSVTHTPRDMTPAKQPRGAPEQEMESTQEACHIQDDKREDSSPAKRDFEQAPSEQLQVPQPAAAPKYQPISHEPILLGEIGYGLFKSRLVFEADPCPPEKLFGGLDYENFEYTNVKEGTNRIKADGTKSKKKYTGSGAEMNVDTVFQRMSASEKLTLWRNNGTISKLKDGEIRRNERLIVLLEHEPCGPKVEASRWADKVKHLEHVLKKNLPDSHITLRTFISASDFVGDGRFRPYINVLLDLLRKYPHHFCVELEDQSIMDADPADFHPTTEEDDYNVEKQRKLLTPERVCHIKGFDDEDPLNGKLLKLAENEEYKWRQAEQEKMGRRPDYNWYWIEGWMNQKIKEWREEILARVTDKLQARCQEINEEFRFIWKFVEDIRHFNSHGVLPGEAVQPFKPMKQNKRKKPPVVPAYFDPFRKANAVDPAEEAKRIISVLPWISEERAEQHVAQMLSITEQDPTAEYPPLERSEQTSPALPSITTNTQGPEAPPSHVMPTSPRKGKRGLEQVDVGEEPEDEHKKARLGP</sequence>
<dbReference type="AlphaFoldDB" id="A0A6A6HYD0"/>
<feature type="region of interest" description="Disordered" evidence="1">
    <location>
        <begin position="566"/>
        <end position="629"/>
    </location>
</feature>
<dbReference type="OrthoDB" id="3800095at2759"/>
<feature type="compositionally biased region" description="Basic and acidic residues" evidence="1">
    <location>
        <begin position="92"/>
        <end position="110"/>
    </location>
</feature>
<gene>
    <name evidence="2" type="ORF">BU26DRAFT_510460</name>
</gene>
<evidence type="ECO:0000313" key="3">
    <source>
        <dbReference type="Proteomes" id="UP000800094"/>
    </source>
</evidence>
<feature type="region of interest" description="Disordered" evidence="1">
    <location>
        <begin position="1"/>
        <end position="168"/>
    </location>
</feature>
<keyword evidence="3" id="KW-1185">Reference proteome</keyword>
<feature type="compositionally biased region" description="Basic and acidic residues" evidence="1">
    <location>
        <begin position="134"/>
        <end position="151"/>
    </location>
</feature>
<dbReference type="Proteomes" id="UP000800094">
    <property type="component" value="Unassembled WGS sequence"/>
</dbReference>
<organism evidence="2 3">
    <name type="scientific">Trematosphaeria pertusa</name>
    <dbReference type="NCBI Taxonomy" id="390896"/>
    <lineage>
        <taxon>Eukaryota</taxon>
        <taxon>Fungi</taxon>
        <taxon>Dikarya</taxon>
        <taxon>Ascomycota</taxon>
        <taxon>Pezizomycotina</taxon>
        <taxon>Dothideomycetes</taxon>
        <taxon>Pleosporomycetidae</taxon>
        <taxon>Pleosporales</taxon>
        <taxon>Massarineae</taxon>
        <taxon>Trematosphaeriaceae</taxon>
        <taxon>Trematosphaeria</taxon>
    </lineage>
</organism>
<dbReference type="RefSeq" id="XP_033677627.1">
    <property type="nucleotide sequence ID" value="XM_033827232.1"/>
</dbReference>
<evidence type="ECO:0000313" key="2">
    <source>
        <dbReference type="EMBL" id="KAF2242623.1"/>
    </source>
</evidence>
<name>A0A6A6HYD0_9PLEO</name>
<reference evidence="2" key="1">
    <citation type="journal article" date="2020" name="Stud. Mycol.">
        <title>101 Dothideomycetes genomes: a test case for predicting lifestyles and emergence of pathogens.</title>
        <authorList>
            <person name="Haridas S."/>
            <person name="Albert R."/>
            <person name="Binder M."/>
            <person name="Bloem J."/>
            <person name="Labutti K."/>
            <person name="Salamov A."/>
            <person name="Andreopoulos B."/>
            <person name="Baker S."/>
            <person name="Barry K."/>
            <person name="Bills G."/>
            <person name="Bluhm B."/>
            <person name="Cannon C."/>
            <person name="Castanera R."/>
            <person name="Culley D."/>
            <person name="Daum C."/>
            <person name="Ezra D."/>
            <person name="Gonzalez J."/>
            <person name="Henrissat B."/>
            <person name="Kuo A."/>
            <person name="Liang C."/>
            <person name="Lipzen A."/>
            <person name="Lutzoni F."/>
            <person name="Magnuson J."/>
            <person name="Mondo S."/>
            <person name="Nolan M."/>
            <person name="Ohm R."/>
            <person name="Pangilinan J."/>
            <person name="Park H.-J."/>
            <person name="Ramirez L."/>
            <person name="Alfaro M."/>
            <person name="Sun H."/>
            <person name="Tritt A."/>
            <person name="Yoshinaga Y."/>
            <person name="Zwiers L.-H."/>
            <person name="Turgeon B."/>
            <person name="Goodwin S."/>
            <person name="Spatafora J."/>
            <person name="Crous P."/>
            <person name="Grigoriev I."/>
        </authorList>
    </citation>
    <scope>NUCLEOTIDE SEQUENCE</scope>
    <source>
        <strain evidence="2">CBS 122368</strain>
    </source>
</reference>
<dbReference type="GeneID" id="54580562"/>
<proteinExistence type="predicted"/>